<organism evidence="4 5">
    <name type="scientific">Trichosporon asahii var. asahii (strain CBS 8904)</name>
    <name type="common">Yeast</name>
    <dbReference type="NCBI Taxonomy" id="1220162"/>
    <lineage>
        <taxon>Eukaryota</taxon>
        <taxon>Fungi</taxon>
        <taxon>Dikarya</taxon>
        <taxon>Basidiomycota</taxon>
        <taxon>Agaricomycotina</taxon>
        <taxon>Tremellomycetes</taxon>
        <taxon>Trichosporonales</taxon>
        <taxon>Trichosporonaceae</taxon>
        <taxon>Trichosporon</taxon>
    </lineage>
</organism>
<dbReference type="eggNOG" id="KOG3034">
    <property type="taxonomic scope" value="Eukaryota"/>
</dbReference>
<evidence type="ECO:0000313" key="5">
    <source>
        <dbReference type="Proteomes" id="UP000006757"/>
    </source>
</evidence>
<dbReference type="EMBL" id="AMBO01000245">
    <property type="protein sequence ID" value="EKD03619.1"/>
    <property type="molecule type" value="Genomic_DNA"/>
</dbReference>
<feature type="region of interest" description="Disordered" evidence="3">
    <location>
        <begin position="1"/>
        <end position="33"/>
    </location>
</feature>
<dbReference type="AlphaFoldDB" id="K1WRI1"/>
<comment type="function">
    <text evidence="2">Involved in nuclear export, actin cytoskeleton organization and vesicular transport.</text>
</comment>
<dbReference type="FunCoup" id="K1WRI1">
    <property type="interactions" value="599"/>
</dbReference>
<keyword evidence="2" id="KW-0539">Nucleus</keyword>
<dbReference type="InParanoid" id="K1WRI1"/>
<accession>K1WRI1</accession>
<dbReference type="Proteomes" id="UP000006757">
    <property type="component" value="Unassembled WGS sequence"/>
</dbReference>
<dbReference type="HOGENOM" id="CLU_068770_2_0_1"/>
<dbReference type="OrthoDB" id="27543at2759"/>
<evidence type="ECO:0000313" key="4">
    <source>
        <dbReference type="EMBL" id="EKD03619.1"/>
    </source>
</evidence>
<keyword evidence="2" id="KW-0813">Transport</keyword>
<reference evidence="4 5" key="1">
    <citation type="journal article" date="2012" name="Eukaryot. Cell">
        <title>Genome sequence of the Trichosporon asahii environmental strain CBS 8904.</title>
        <authorList>
            <person name="Yang R.Y."/>
            <person name="Li H.T."/>
            <person name="Zhu H."/>
            <person name="Zhou G.P."/>
            <person name="Wang M."/>
            <person name="Wang L."/>
        </authorList>
    </citation>
    <scope>NUCLEOTIDE SEQUENCE [LARGE SCALE GENOMIC DNA]</scope>
    <source>
        <strain evidence="4 5">CBS 8904</strain>
    </source>
</reference>
<dbReference type="OMA" id="VKFYRKE"/>
<evidence type="ECO:0000256" key="3">
    <source>
        <dbReference type="SAM" id="MobiDB-lite"/>
    </source>
</evidence>
<proteinExistence type="inferred from homology"/>
<dbReference type="PANTHER" id="PTHR13261:SF0">
    <property type="entry name" value="BRCA2 AND CDKN1A-INTERACTING PROTEIN"/>
    <property type="match status" value="1"/>
</dbReference>
<comment type="caution">
    <text evidence="4">The sequence shown here is derived from an EMBL/GenBank/DDBJ whole genome shotgun (WGS) entry which is preliminary data.</text>
</comment>
<keyword evidence="5" id="KW-1185">Reference proteome</keyword>
<dbReference type="STRING" id="1220162.K1WRI1"/>
<evidence type="ECO:0000256" key="2">
    <source>
        <dbReference type="PIRNR" id="PIRNR028983"/>
    </source>
</evidence>
<comment type="subcellular location">
    <subcellularLocation>
        <location evidence="2">Nucleus</location>
    </subcellularLocation>
</comment>
<sequence length="295" mass="31982">MPNPQLSAVPVGTSVKRKAAPRDDEGDESDGSDVSMINVDFDFYNLNPDVDQIAIKRLLRQTLSHDDHLIDVHQLADLILAEGTRLKAGSTIKTDGEESDPWGMLAAVDIRKCQDNPALKPLIDYYLSTAPPAAIKSALTDGSSKPALLFSMRMLNLPLPLIPPLYKMLGEELSSAGFTHYILWGRGYKLEGAEEATGLEFDQSATNKKKKGGQAPGGLAAGSFTYHPEEEMIDSRAEAVHTYSLKTAPPRDDESFGVEQFGRLLLVSSDKLAQAVGAMEEACKPSFRVPNASAH</sequence>
<dbReference type="InterPro" id="IPR025602">
    <property type="entry name" value="BCP1_family"/>
</dbReference>
<evidence type="ECO:0000256" key="1">
    <source>
        <dbReference type="ARBA" id="ARBA00006781"/>
    </source>
</evidence>
<dbReference type="GO" id="GO:0015031">
    <property type="term" value="P:protein transport"/>
    <property type="evidence" value="ECO:0007669"/>
    <property type="project" value="UniProtKB-KW"/>
</dbReference>
<protein>
    <recommendedName>
        <fullName evidence="2">Protein BCP1</fullName>
    </recommendedName>
</protein>
<comment type="similarity">
    <text evidence="1 2">Belongs to the BCP1 family.</text>
</comment>
<gene>
    <name evidence="4" type="ORF">A1Q2_02096</name>
</gene>
<name>K1WRI1_TRIAC</name>
<dbReference type="GO" id="GO:0005634">
    <property type="term" value="C:nucleus"/>
    <property type="evidence" value="ECO:0007669"/>
    <property type="project" value="UniProtKB-SubCell"/>
</dbReference>
<dbReference type="Pfam" id="PF13862">
    <property type="entry name" value="BCCIP"/>
    <property type="match status" value="1"/>
</dbReference>
<dbReference type="PIRSF" id="PIRSF028983">
    <property type="entry name" value="BCP1"/>
    <property type="match status" value="1"/>
</dbReference>
<keyword evidence="2" id="KW-0653">Protein transport</keyword>
<dbReference type="PANTHER" id="PTHR13261">
    <property type="entry name" value="BRCA2 AND CDKN1A INTERACTING PROTEIN"/>
    <property type="match status" value="1"/>
</dbReference>